<evidence type="ECO:0000256" key="1">
    <source>
        <dbReference type="ARBA" id="ARBA00004651"/>
    </source>
</evidence>
<evidence type="ECO:0000256" key="6">
    <source>
        <dbReference type="ARBA" id="ARBA00023136"/>
    </source>
</evidence>
<dbReference type="InterPro" id="IPR000515">
    <property type="entry name" value="MetI-like"/>
</dbReference>
<name>A0A1F5S4E9_9BACT</name>
<keyword evidence="2 7" id="KW-0813">Transport</keyword>
<dbReference type="PANTHER" id="PTHR30151">
    <property type="entry name" value="ALKANE SULFONATE ABC TRANSPORTER-RELATED, MEMBRANE SUBUNIT"/>
    <property type="match status" value="1"/>
</dbReference>
<organism evidence="9 10">
    <name type="scientific">Candidatus Falkowbacteria bacterium RIFOXYA2_FULL_38_12</name>
    <dbReference type="NCBI Taxonomy" id="1797993"/>
    <lineage>
        <taxon>Bacteria</taxon>
        <taxon>Candidatus Falkowiibacteriota</taxon>
    </lineage>
</organism>
<feature type="transmembrane region" description="Helical" evidence="7">
    <location>
        <begin position="209"/>
        <end position="237"/>
    </location>
</feature>
<protein>
    <submittedName>
        <fullName evidence="9">Taurine ABC transporter permease</fullName>
    </submittedName>
</protein>
<keyword evidence="6 7" id="KW-0472">Membrane</keyword>
<feature type="transmembrane region" description="Helical" evidence="7">
    <location>
        <begin position="159"/>
        <end position="189"/>
    </location>
</feature>
<dbReference type="InterPro" id="IPR035906">
    <property type="entry name" value="MetI-like_sf"/>
</dbReference>
<keyword evidence="3" id="KW-1003">Cell membrane</keyword>
<gene>
    <name evidence="9" type="ORF">A2257_01195</name>
</gene>
<dbReference type="Gene3D" id="1.10.3720.10">
    <property type="entry name" value="MetI-like"/>
    <property type="match status" value="1"/>
</dbReference>
<dbReference type="GO" id="GO:0005886">
    <property type="term" value="C:plasma membrane"/>
    <property type="evidence" value="ECO:0007669"/>
    <property type="project" value="UniProtKB-SubCell"/>
</dbReference>
<evidence type="ECO:0000256" key="2">
    <source>
        <dbReference type="ARBA" id="ARBA00022448"/>
    </source>
</evidence>
<feature type="transmembrane region" description="Helical" evidence="7">
    <location>
        <begin position="60"/>
        <end position="78"/>
    </location>
</feature>
<evidence type="ECO:0000256" key="4">
    <source>
        <dbReference type="ARBA" id="ARBA00022692"/>
    </source>
</evidence>
<evidence type="ECO:0000256" key="7">
    <source>
        <dbReference type="RuleBase" id="RU363032"/>
    </source>
</evidence>
<keyword evidence="4 7" id="KW-0812">Transmembrane</keyword>
<evidence type="ECO:0000313" key="10">
    <source>
        <dbReference type="Proteomes" id="UP000177407"/>
    </source>
</evidence>
<dbReference type="AlphaFoldDB" id="A0A1F5S4E9"/>
<feature type="transmembrane region" description="Helical" evidence="7">
    <location>
        <begin position="119"/>
        <end position="138"/>
    </location>
</feature>
<feature type="domain" description="ABC transmembrane type-1" evidence="8">
    <location>
        <begin position="53"/>
        <end position="238"/>
    </location>
</feature>
<dbReference type="PANTHER" id="PTHR30151:SF0">
    <property type="entry name" value="ABC TRANSPORTER PERMEASE PROTEIN MJ0413-RELATED"/>
    <property type="match status" value="1"/>
</dbReference>
<comment type="similarity">
    <text evidence="7">Belongs to the binding-protein-dependent transport system permease family.</text>
</comment>
<dbReference type="SUPFAM" id="SSF161098">
    <property type="entry name" value="MetI-like"/>
    <property type="match status" value="1"/>
</dbReference>
<proteinExistence type="inferred from homology"/>
<dbReference type="PROSITE" id="PS50928">
    <property type="entry name" value="ABC_TM1"/>
    <property type="match status" value="1"/>
</dbReference>
<sequence>MKKYAIIGPFILIIVWAVISRCQLVDAFFLPGPITTISKLLELIKSGVIIDDLVSTLGRVGLSFVIALIIGLPLGLILGMSEKIYRSVEFIIDFFRSTPATALFPLFLLIFGVTDKSKIAVAAFASTIIIIFNTAYGVMHAKKSRILAAKIMGANRAQIFYWILFWESLPQTFIGLRSAISLSLVIVIVTEMFIGTPFGLGKMINDSQIIYEISTMYAIILLVGAIGYLLNLLLILIEGKTIHWRGR</sequence>
<accession>A0A1F5S4E9</accession>
<comment type="caution">
    <text evidence="9">The sequence shown here is derived from an EMBL/GenBank/DDBJ whole genome shotgun (WGS) entry which is preliminary data.</text>
</comment>
<reference evidence="9 10" key="1">
    <citation type="journal article" date="2016" name="Nat. Commun.">
        <title>Thousands of microbial genomes shed light on interconnected biogeochemical processes in an aquifer system.</title>
        <authorList>
            <person name="Anantharaman K."/>
            <person name="Brown C.T."/>
            <person name="Hug L.A."/>
            <person name="Sharon I."/>
            <person name="Castelle C.J."/>
            <person name="Probst A.J."/>
            <person name="Thomas B.C."/>
            <person name="Singh A."/>
            <person name="Wilkins M.J."/>
            <person name="Karaoz U."/>
            <person name="Brodie E.L."/>
            <person name="Williams K.H."/>
            <person name="Hubbard S.S."/>
            <person name="Banfield J.F."/>
        </authorList>
    </citation>
    <scope>NUCLEOTIDE SEQUENCE [LARGE SCALE GENOMIC DNA]</scope>
</reference>
<evidence type="ECO:0000259" key="8">
    <source>
        <dbReference type="PROSITE" id="PS50928"/>
    </source>
</evidence>
<feature type="transmembrane region" description="Helical" evidence="7">
    <location>
        <begin position="90"/>
        <end position="113"/>
    </location>
</feature>
<evidence type="ECO:0000313" key="9">
    <source>
        <dbReference type="EMBL" id="OGF21539.1"/>
    </source>
</evidence>
<dbReference type="CDD" id="cd06261">
    <property type="entry name" value="TM_PBP2"/>
    <property type="match status" value="1"/>
</dbReference>
<dbReference type="Pfam" id="PF00528">
    <property type="entry name" value="BPD_transp_1"/>
    <property type="match status" value="1"/>
</dbReference>
<dbReference type="GO" id="GO:0055085">
    <property type="term" value="P:transmembrane transport"/>
    <property type="evidence" value="ECO:0007669"/>
    <property type="project" value="InterPro"/>
</dbReference>
<comment type="subcellular location">
    <subcellularLocation>
        <location evidence="1 7">Cell membrane</location>
        <topology evidence="1 7">Multi-pass membrane protein</topology>
    </subcellularLocation>
</comment>
<dbReference type="Proteomes" id="UP000177407">
    <property type="component" value="Unassembled WGS sequence"/>
</dbReference>
<keyword evidence="5 7" id="KW-1133">Transmembrane helix</keyword>
<evidence type="ECO:0000256" key="3">
    <source>
        <dbReference type="ARBA" id="ARBA00022475"/>
    </source>
</evidence>
<dbReference type="EMBL" id="MFGA01000004">
    <property type="protein sequence ID" value="OGF21539.1"/>
    <property type="molecule type" value="Genomic_DNA"/>
</dbReference>
<evidence type="ECO:0000256" key="5">
    <source>
        <dbReference type="ARBA" id="ARBA00022989"/>
    </source>
</evidence>